<feature type="region of interest" description="Disordered" evidence="1">
    <location>
        <begin position="1"/>
        <end position="130"/>
    </location>
</feature>
<keyword evidence="3" id="KW-1185">Reference proteome</keyword>
<comment type="caution">
    <text evidence="2">The sequence shown here is derived from an EMBL/GenBank/DDBJ whole genome shotgun (WGS) entry which is preliminary data.</text>
</comment>
<evidence type="ECO:0000256" key="1">
    <source>
        <dbReference type="SAM" id="MobiDB-lite"/>
    </source>
</evidence>
<dbReference type="AlphaFoldDB" id="A0AAV7QKS5"/>
<dbReference type="Proteomes" id="UP001066276">
    <property type="component" value="Chromosome 6"/>
</dbReference>
<protein>
    <submittedName>
        <fullName evidence="2">Uncharacterized protein</fullName>
    </submittedName>
</protein>
<feature type="compositionally biased region" description="Basic and acidic residues" evidence="1">
    <location>
        <begin position="117"/>
        <end position="130"/>
    </location>
</feature>
<accession>A0AAV7QKS5</accession>
<gene>
    <name evidence="2" type="ORF">NDU88_006219</name>
</gene>
<dbReference type="EMBL" id="JANPWB010000010">
    <property type="protein sequence ID" value="KAJ1139856.1"/>
    <property type="molecule type" value="Genomic_DNA"/>
</dbReference>
<sequence length="130" mass="14237">METTKRTPMAPVSLKGHSVEPPQSEAGHVTPESGEGAWGSLVTDAAQRLRAEEDSEAGARSWNPSPAGQEPRAAAEEDAEEKDPFQEATSRMQARKKQSGREERREPGTQALEEATEGARRERRVRTEEG</sequence>
<evidence type="ECO:0000313" key="2">
    <source>
        <dbReference type="EMBL" id="KAJ1139856.1"/>
    </source>
</evidence>
<organism evidence="2 3">
    <name type="scientific">Pleurodeles waltl</name>
    <name type="common">Iberian ribbed newt</name>
    <dbReference type="NCBI Taxonomy" id="8319"/>
    <lineage>
        <taxon>Eukaryota</taxon>
        <taxon>Metazoa</taxon>
        <taxon>Chordata</taxon>
        <taxon>Craniata</taxon>
        <taxon>Vertebrata</taxon>
        <taxon>Euteleostomi</taxon>
        <taxon>Amphibia</taxon>
        <taxon>Batrachia</taxon>
        <taxon>Caudata</taxon>
        <taxon>Salamandroidea</taxon>
        <taxon>Salamandridae</taxon>
        <taxon>Pleurodelinae</taxon>
        <taxon>Pleurodeles</taxon>
    </lineage>
</organism>
<reference evidence="2" key="1">
    <citation type="journal article" date="2022" name="bioRxiv">
        <title>Sequencing and chromosome-scale assembly of the giantPleurodeles waltlgenome.</title>
        <authorList>
            <person name="Brown T."/>
            <person name="Elewa A."/>
            <person name="Iarovenko S."/>
            <person name="Subramanian E."/>
            <person name="Araus A.J."/>
            <person name="Petzold A."/>
            <person name="Susuki M."/>
            <person name="Suzuki K.-i.T."/>
            <person name="Hayashi T."/>
            <person name="Toyoda A."/>
            <person name="Oliveira C."/>
            <person name="Osipova E."/>
            <person name="Leigh N.D."/>
            <person name="Simon A."/>
            <person name="Yun M.H."/>
        </authorList>
    </citation>
    <scope>NUCLEOTIDE SEQUENCE</scope>
    <source>
        <strain evidence="2">20211129_DDA</strain>
        <tissue evidence="2">Liver</tissue>
    </source>
</reference>
<name>A0AAV7QKS5_PLEWA</name>
<proteinExistence type="predicted"/>
<evidence type="ECO:0000313" key="3">
    <source>
        <dbReference type="Proteomes" id="UP001066276"/>
    </source>
</evidence>